<keyword evidence="3 5" id="KW-0378">Hydrolase</keyword>
<evidence type="ECO:0000256" key="1">
    <source>
        <dbReference type="ARBA" id="ARBA00001526"/>
    </source>
</evidence>
<comment type="similarity">
    <text evidence="2 5">Belongs to the class-C beta-lactamase family.</text>
</comment>
<dbReference type="PANTHER" id="PTHR46825:SF9">
    <property type="entry name" value="BETA-LACTAMASE-RELATED DOMAIN-CONTAINING PROTEIN"/>
    <property type="match status" value="1"/>
</dbReference>
<name>A0ABU9E6I7_9BACT</name>
<protein>
    <recommendedName>
        <fullName evidence="5">Beta-lactamase</fullName>
        <ecNumber evidence="5">3.5.2.6</ecNumber>
    </recommendedName>
</protein>
<keyword evidence="4 5" id="KW-0046">Antibiotic resistance</keyword>
<dbReference type="InterPro" id="IPR001466">
    <property type="entry name" value="Beta-lactam-related"/>
</dbReference>
<accession>A0ABU9E6I7</accession>
<dbReference type="PROSITE" id="PS00336">
    <property type="entry name" value="BETA_LACTAMASE_C"/>
    <property type="match status" value="1"/>
</dbReference>
<evidence type="ECO:0000313" key="8">
    <source>
        <dbReference type="EMBL" id="MEK9499585.1"/>
    </source>
</evidence>
<reference evidence="8 9" key="1">
    <citation type="submission" date="2024-02" db="EMBL/GenBank/DDBJ databases">
        <title>A novel Gemmatimonadota bacterium.</title>
        <authorList>
            <person name="Du Z.-J."/>
            <person name="Ye Y.-Q."/>
        </authorList>
    </citation>
    <scope>NUCLEOTIDE SEQUENCE [LARGE SCALE GENOMIC DNA]</scope>
    <source>
        <strain evidence="8 9">DH-20</strain>
    </source>
</reference>
<evidence type="ECO:0000256" key="5">
    <source>
        <dbReference type="RuleBase" id="RU361140"/>
    </source>
</evidence>
<keyword evidence="6" id="KW-0812">Transmembrane</keyword>
<evidence type="ECO:0000256" key="3">
    <source>
        <dbReference type="ARBA" id="ARBA00022801"/>
    </source>
</evidence>
<keyword evidence="9" id="KW-1185">Reference proteome</keyword>
<dbReference type="InterPro" id="IPR001586">
    <property type="entry name" value="Beta-lactam_class-C_AS"/>
</dbReference>
<evidence type="ECO:0000256" key="4">
    <source>
        <dbReference type="ARBA" id="ARBA00023251"/>
    </source>
</evidence>
<comment type="caution">
    <text evidence="8">The sequence shown here is derived from an EMBL/GenBank/DDBJ whole genome shotgun (WGS) entry which is preliminary data.</text>
</comment>
<keyword evidence="6" id="KW-1133">Transmembrane helix</keyword>
<dbReference type="EC" id="3.5.2.6" evidence="5"/>
<sequence length="380" mass="41298">MGGTRVGRGGRMRRRAVIEGWASVVVAWTTGLGMAIPAAGQMPADSAIATYERAVRQRLDSNNIPGASIAVVRGGEIVYQRSFGLADVELGVPVTDSTVFEIGSVSKQFVAAAAVLIEEEGRLDLDAPIHTVLGWLPGEWRGATIRQLLTHTSGIPDYEAIAGYRVYDRRATASEIVAIAQSRPVDFPPGEGFEYSNTGYYLLSLILEAVEGESIGRVLDRRIFAPLGMRSTRMADPESIIPHRAKGYYQDRNRTLINIPPSQPSATLGAGGLVSTVHDLARWDAALRGTTLLSEAAKARIWAPTALPDGRAIDYGFGWRVEPYGEHRQQYHYGMTHGFIANLTRLPDADLTVIALANRYREDLGRIVVPTLDLFLEAGG</sequence>
<feature type="transmembrane region" description="Helical" evidence="6">
    <location>
        <begin position="21"/>
        <end position="40"/>
    </location>
</feature>
<dbReference type="GO" id="GO:0016787">
    <property type="term" value="F:hydrolase activity"/>
    <property type="evidence" value="ECO:0007669"/>
    <property type="project" value="UniProtKB-KW"/>
</dbReference>
<dbReference type="SUPFAM" id="SSF56601">
    <property type="entry name" value="beta-lactamase/transpeptidase-like"/>
    <property type="match status" value="1"/>
</dbReference>
<evidence type="ECO:0000313" key="9">
    <source>
        <dbReference type="Proteomes" id="UP001484239"/>
    </source>
</evidence>
<dbReference type="InterPro" id="IPR012338">
    <property type="entry name" value="Beta-lactam/transpept-like"/>
</dbReference>
<evidence type="ECO:0000259" key="7">
    <source>
        <dbReference type="Pfam" id="PF00144"/>
    </source>
</evidence>
<feature type="domain" description="Beta-lactamase-related" evidence="7">
    <location>
        <begin position="52"/>
        <end position="362"/>
    </location>
</feature>
<dbReference type="PANTHER" id="PTHR46825">
    <property type="entry name" value="D-ALANYL-D-ALANINE-CARBOXYPEPTIDASE/ENDOPEPTIDASE AMPH"/>
    <property type="match status" value="1"/>
</dbReference>
<dbReference type="Pfam" id="PF00144">
    <property type="entry name" value="Beta-lactamase"/>
    <property type="match status" value="1"/>
</dbReference>
<gene>
    <name evidence="8" type="ORF">WI372_01145</name>
</gene>
<proteinExistence type="inferred from homology"/>
<dbReference type="Proteomes" id="UP001484239">
    <property type="component" value="Unassembled WGS sequence"/>
</dbReference>
<dbReference type="EMBL" id="JBBHLI010000001">
    <property type="protein sequence ID" value="MEK9499585.1"/>
    <property type="molecule type" value="Genomic_DNA"/>
</dbReference>
<dbReference type="InterPro" id="IPR050491">
    <property type="entry name" value="AmpC-like"/>
</dbReference>
<dbReference type="RefSeq" id="WP_405283069.1">
    <property type="nucleotide sequence ID" value="NZ_CP144380.1"/>
</dbReference>
<dbReference type="Gene3D" id="3.40.710.10">
    <property type="entry name" value="DD-peptidase/beta-lactamase superfamily"/>
    <property type="match status" value="1"/>
</dbReference>
<keyword evidence="6" id="KW-0472">Membrane</keyword>
<evidence type="ECO:0000256" key="6">
    <source>
        <dbReference type="SAM" id="Phobius"/>
    </source>
</evidence>
<organism evidence="8 9">
    <name type="scientific">Gaopeijia maritima</name>
    <dbReference type="NCBI Taxonomy" id="3119007"/>
    <lineage>
        <taxon>Bacteria</taxon>
        <taxon>Pseudomonadati</taxon>
        <taxon>Gemmatimonadota</taxon>
        <taxon>Longimicrobiia</taxon>
        <taxon>Gaopeijiales</taxon>
        <taxon>Gaopeijiaceae</taxon>
        <taxon>Gaopeijia</taxon>
    </lineage>
</organism>
<evidence type="ECO:0000256" key="2">
    <source>
        <dbReference type="ARBA" id="ARBA00007840"/>
    </source>
</evidence>
<comment type="catalytic activity">
    <reaction evidence="1 5">
        <text>a beta-lactam + H2O = a substituted beta-amino acid</text>
        <dbReference type="Rhea" id="RHEA:20401"/>
        <dbReference type="ChEBI" id="CHEBI:15377"/>
        <dbReference type="ChEBI" id="CHEBI:35627"/>
        <dbReference type="ChEBI" id="CHEBI:140347"/>
        <dbReference type="EC" id="3.5.2.6"/>
    </reaction>
</comment>